<proteinExistence type="predicted"/>
<dbReference type="Pfam" id="PF17863">
    <property type="entry name" value="AAA_lid_2"/>
    <property type="match status" value="1"/>
</dbReference>
<organism evidence="2 3">
    <name type="scientific">Pendulispora brunnea</name>
    <dbReference type="NCBI Taxonomy" id="2905690"/>
    <lineage>
        <taxon>Bacteria</taxon>
        <taxon>Pseudomonadati</taxon>
        <taxon>Myxococcota</taxon>
        <taxon>Myxococcia</taxon>
        <taxon>Myxococcales</taxon>
        <taxon>Sorangiineae</taxon>
        <taxon>Pendulisporaceae</taxon>
        <taxon>Pendulispora</taxon>
    </lineage>
</organism>
<dbReference type="InterPro" id="IPR050764">
    <property type="entry name" value="CbbQ/NirQ/NorQ/GpvN"/>
</dbReference>
<evidence type="ECO:0000313" key="3">
    <source>
        <dbReference type="Proteomes" id="UP001379533"/>
    </source>
</evidence>
<protein>
    <submittedName>
        <fullName evidence="2">AAA family ATPase</fullName>
    </submittedName>
</protein>
<dbReference type="Pfam" id="PF07726">
    <property type="entry name" value="AAA_3"/>
    <property type="match status" value="1"/>
</dbReference>
<dbReference type="CDD" id="cd00009">
    <property type="entry name" value="AAA"/>
    <property type="match status" value="1"/>
</dbReference>
<dbReference type="PIRSF" id="PIRSF002849">
    <property type="entry name" value="AAA_ATPase_chaperone_MoxR_prd"/>
    <property type="match status" value="1"/>
</dbReference>
<dbReference type="EMBL" id="CP089982">
    <property type="protein sequence ID" value="WXB00061.1"/>
    <property type="molecule type" value="Genomic_DNA"/>
</dbReference>
<feature type="domain" description="AAA+ ATPase" evidence="1">
    <location>
        <begin position="43"/>
        <end position="190"/>
    </location>
</feature>
<gene>
    <name evidence="2" type="ORF">LZC95_24995</name>
</gene>
<dbReference type="PANTHER" id="PTHR42759">
    <property type="entry name" value="MOXR FAMILY PROTEIN"/>
    <property type="match status" value="1"/>
</dbReference>
<name>A0ABZ2KR52_9BACT</name>
<accession>A0ABZ2KR52</accession>
<keyword evidence="3" id="KW-1185">Reference proteome</keyword>
<evidence type="ECO:0000259" key="1">
    <source>
        <dbReference type="SMART" id="SM00382"/>
    </source>
</evidence>
<dbReference type="InterPro" id="IPR027417">
    <property type="entry name" value="P-loop_NTPase"/>
</dbReference>
<dbReference type="InterPro" id="IPR011703">
    <property type="entry name" value="ATPase_AAA-3"/>
</dbReference>
<sequence length="344" mass="36669">MSEQFEAGLKQAAAAVNMLKDAIGRVVVGQSDVVNQVMWGLAAGGHVLLEGAPGLGKTLLVRTLSQCLDLRFSRIQFTPDLMPSDVIGTNVLVMDPSQRATGAMFSVQKGPIFGQIVLADEINRATPKTQSALLEAMAEHAVTIAGTRHALEEPFFVLATENPIEMEGTYPLPEAQLDRFLLKVIVPNPSENELVEVLARTTGHEQGAPPRVLGRDGVLRLRSMCRDVVVAEPVARYAARLVRASDPTSPDAPDLVKRSLRYGAGVRGAQSLVLAAKAVALCEGRANVSFADVAGVAKPALRHRIIRSFEGEADGVSTDTVIDALLASVEARPASVDAERTRQA</sequence>
<reference evidence="2 3" key="1">
    <citation type="submission" date="2021-12" db="EMBL/GenBank/DDBJ databases">
        <title>Discovery of the Pendulisporaceae a myxobacterial family with distinct sporulation behavior and unique specialized metabolism.</title>
        <authorList>
            <person name="Garcia R."/>
            <person name="Popoff A."/>
            <person name="Bader C.D."/>
            <person name="Loehr J."/>
            <person name="Walesch S."/>
            <person name="Walt C."/>
            <person name="Boldt J."/>
            <person name="Bunk B."/>
            <person name="Haeckl F.J.F.P.J."/>
            <person name="Gunesch A.P."/>
            <person name="Birkelbach J."/>
            <person name="Nuebel U."/>
            <person name="Pietschmann T."/>
            <person name="Bach T."/>
            <person name="Mueller R."/>
        </authorList>
    </citation>
    <scope>NUCLEOTIDE SEQUENCE [LARGE SCALE GENOMIC DNA]</scope>
    <source>
        <strain evidence="2 3">MSr12523</strain>
    </source>
</reference>
<dbReference type="Gene3D" id="1.10.8.80">
    <property type="entry name" value="Magnesium chelatase subunit I, C-Terminal domain"/>
    <property type="match status" value="1"/>
</dbReference>
<dbReference type="InterPro" id="IPR041628">
    <property type="entry name" value="ChlI/MoxR_AAA_lid"/>
</dbReference>
<dbReference type="Proteomes" id="UP001379533">
    <property type="component" value="Chromosome"/>
</dbReference>
<dbReference type="InterPro" id="IPR003593">
    <property type="entry name" value="AAA+_ATPase"/>
</dbReference>
<dbReference type="Gene3D" id="3.40.50.300">
    <property type="entry name" value="P-loop containing nucleotide triphosphate hydrolases"/>
    <property type="match status" value="1"/>
</dbReference>
<dbReference type="SUPFAM" id="SSF52540">
    <property type="entry name" value="P-loop containing nucleoside triphosphate hydrolases"/>
    <property type="match status" value="1"/>
</dbReference>
<dbReference type="SMART" id="SM00382">
    <property type="entry name" value="AAA"/>
    <property type="match status" value="1"/>
</dbReference>
<evidence type="ECO:0000313" key="2">
    <source>
        <dbReference type="EMBL" id="WXB00061.1"/>
    </source>
</evidence>
<dbReference type="PANTHER" id="PTHR42759:SF1">
    <property type="entry name" value="MAGNESIUM-CHELATASE SUBUNIT CHLD"/>
    <property type="match status" value="1"/>
</dbReference>